<dbReference type="Proteomes" id="UP000658258">
    <property type="component" value="Unassembled WGS sequence"/>
</dbReference>
<dbReference type="Pfam" id="PF06580">
    <property type="entry name" value="His_kinase"/>
    <property type="match status" value="1"/>
</dbReference>
<dbReference type="InterPro" id="IPR010559">
    <property type="entry name" value="Sig_transdc_His_kin_internal"/>
</dbReference>
<keyword evidence="3" id="KW-0418">Kinase</keyword>
<comment type="caution">
    <text evidence="3">The sequence shown here is derived from an EMBL/GenBank/DDBJ whole genome shotgun (WGS) entry which is preliminary data.</text>
</comment>
<keyword evidence="1" id="KW-0812">Transmembrane</keyword>
<dbReference type="InterPro" id="IPR036890">
    <property type="entry name" value="HATPase_C_sf"/>
</dbReference>
<accession>A0ABQ3I7F8</accession>
<proteinExistence type="predicted"/>
<gene>
    <name evidence="3" type="ORF">GCM10011340_28820</name>
</gene>
<evidence type="ECO:0000259" key="2">
    <source>
        <dbReference type="Pfam" id="PF06580"/>
    </source>
</evidence>
<feature type="transmembrane region" description="Helical" evidence="1">
    <location>
        <begin position="74"/>
        <end position="92"/>
    </location>
</feature>
<evidence type="ECO:0000256" key="1">
    <source>
        <dbReference type="SAM" id="Phobius"/>
    </source>
</evidence>
<keyword evidence="1" id="KW-0472">Membrane</keyword>
<feature type="transmembrane region" description="Helical" evidence="1">
    <location>
        <begin position="39"/>
        <end position="62"/>
    </location>
</feature>
<dbReference type="PANTHER" id="PTHR34220">
    <property type="entry name" value="SENSOR HISTIDINE KINASE YPDA"/>
    <property type="match status" value="1"/>
</dbReference>
<reference evidence="4" key="1">
    <citation type="journal article" date="2019" name="Int. J. Syst. Evol. Microbiol.">
        <title>The Global Catalogue of Microorganisms (GCM) 10K type strain sequencing project: providing services to taxonomists for standard genome sequencing and annotation.</title>
        <authorList>
            <consortium name="The Broad Institute Genomics Platform"/>
            <consortium name="The Broad Institute Genome Sequencing Center for Infectious Disease"/>
            <person name="Wu L."/>
            <person name="Ma J."/>
        </authorList>
    </citation>
    <scope>NUCLEOTIDE SEQUENCE [LARGE SCALE GENOMIC DNA]</scope>
    <source>
        <strain evidence="4">CGMCC 1.15111</strain>
    </source>
</reference>
<name>A0ABQ3I7F8_9BACT</name>
<organism evidence="3 4">
    <name type="scientific">Roseivirga thermotolerans</name>
    <dbReference type="NCBI Taxonomy" id="1758176"/>
    <lineage>
        <taxon>Bacteria</taxon>
        <taxon>Pseudomonadati</taxon>
        <taxon>Bacteroidota</taxon>
        <taxon>Cytophagia</taxon>
        <taxon>Cytophagales</taxon>
        <taxon>Roseivirgaceae</taxon>
        <taxon>Roseivirga</taxon>
    </lineage>
</organism>
<feature type="transmembrane region" description="Helical" evidence="1">
    <location>
        <begin position="112"/>
        <end position="136"/>
    </location>
</feature>
<dbReference type="InterPro" id="IPR050640">
    <property type="entry name" value="Bact_2-comp_sensor_kinase"/>
</dbReference>
<dbReference type="Gene3D" id="3.30.565.10">
    <property type="entry name" value="Histidine kinase-like ATPase, C-terminal domain"/>
    <property type="match status" value="1"/>
</dbReference>
<keyword evidence="3" id="KW-0808">Transferase</keyword>
<sequence length="342" mass="39765">MKTVLRIFESGLWLIGLFVLTWPAFGLTMGHFSAEDGGLFWSSLVGTIINVVIFYGNALYLMPRQLAKRKRKQYVLSLVIAFVLLTLLEITFDYLLLQTLGRPVAWYNGELIGMVLVFNFFFLFLSLGYGFFLIWLRDTQYQKELEREKLASELNFLRSQINPHFLFNTLNNLFAMSRKNGDYTTAEQLARLAGIMRYMLYETNADRVSLRKEMEYLQNYIELQQLRFQESDPITINCTWPEDDESLRIAPFLLIPFVENAFQYGISLTRPSAIALSCKVENGHLLFTLQNTIHKVNSKEVGGIGLQNATQRLKLIYPEKHQLEISTEENWYRVQLKVDCKN</sequence>
<keyword evidence="4" id="KW-1185">Reference proteome</keyword>
<protein>
    <submittedName>
        <fullName evidence="3">Histidine kinase</fullName>
    </submittedName>
</protein>
<feature type="domain" description="Signal transduction histidine kinase internal region" evidence="2">
    <location>
        <begin position="152"/>
        <end position="230"/>
    </location>
</feature>
<evidence type="ECO:0000313" key="4">
    <source>
        <dbReference type="Proteomes" id="UP000658258"/>
    </source>
</evidence>
<dbReference type="EMBL" id="BNAG01000004">
    <property type="protein sequence ID" value="GHE71157.1"/>
    <property type="molecule type" value="Genomic_DNA"/>
</dbReference>
<dbReference type="GO" id="GO:0016301">
    <property type="term" value="F:kinase activity"/>
    <property type="evidence" value="ECO:0007669"/>
    <property type="project" value="UniProtKB-KW"/>
</dbReference>
<dbReference type="PANTHER" id="PTHR34220:SF7">
    <property type="entry name" value="SENSOR HISTIDINE KINASE YPDA"/>
    <property type="match status" value="1"/>
</dbReference>
<dbReference type="RefSeq" id="WP_189630995.1">
    <property type="nucleotide sequence ID" value="NZ_BNAG01000004.1"/>
</dbReference>
<evidence type="ECO:0000313" key="3">
    <source>
        <dbReference type="EMBL" id="GHE71157.1"/>
    </source>
</evidence>
<keyword evidence="1" id="KW-1133">Transmembrane helix</keyword>
<feature type="transmembrane region" description="Helical" evidence="1">
    <location>
        <begin position="12"/>
        <end position="33"/>
    </location>
</feature>